<dbReference type="AlphaFoldDB" id="A0A0R3SJ11"/>
<dbReference type="SUPFAM" id="SSF81660">
    <property type="entry name" value="Metal cation-transporting ATPase, ATP-binding domain N"/>
    <property type="match status" value="1"/>
</dbReference>
<evidence type="ECO:0000313" key="1">
    <source>
        <dbReference type="WBParaSite" id="HDID_0000492601-mRNA-1"/>
    </source>
</evidence>
<dbReference type="STRING" id="6216.A0A0R3SJ11"/>
<sequence length="336" mass="37150">LIALENENVINDFPFVLQASSPDEKAFVESCRDFGVVYHGTDSAGFHAFVVLIAFDSCSKLKMRNTNHFAFHVLKIVTVFDRSGTRYRVLDVLGFDSDRKCMSVILQSIQGNGENSTAFDPERGVCGSVNNMALPPQSDVEAAKGDLLITSLFRNQETLKKVSLTPDYVMDRVTDFASAGLRTLVMGARYSPPEEWSQLKSQLDSARNKLDGRDEALSEAYKKIERELVLVGCTGIEDKLQDGVPETLIALRNAGIQIWILTGDKEETAVNISYSAGHFAPGLPTVRVTQQNSLRECIDTINTQIERVQESQRIQPNYAFGLVIDGQSLNFALTVS</sequence>
<dbReference type="Gene3D" id="3.40.1110.10">
    <property type="entry name" value="Calcium-transporting ATPase, cytoplasmic domain N"/>
    <property type="match status" value="1"/>
</dbReference>
<dbReference type="InterPro" id="IPR023214">
    <property type="entry name" value="HAD_sf"/>
</dbReference>
<dbReference type="InterPro" id="IPR023299">
    <property type="entry name" value="ATPase_P-typ_cyto_dom_N"/>
</dbReference>
<accession>A0A0R3SJ11</accession>
<dbReference type="PANTHER" id="PTHR24092">
    <property type="entry name" value="PROBABLE PHOSPHOLIPID-TRANSPORTING ATPASE"/>
    <property type="match status" value="1"/>
</dbReference>
<organism evidence="1">
    <name type="scientific">Hymenolepis diminuta</name>
    <name type="common">Rat tapeworm</name>
    <dbReference type="NCBI Taxonomy" id="6216"/>
    <lineage>
        <taxon>Eukaryota</taxon>
        <taxon>Metazoa</taxon>
        <taxon>Spiralia</taxon>
        <taxon>Lophotrochozoa</taxon>
        <taxon>Platyhelminthes</taxon>
        <taxon>Cestoda</taxon>
        <taxon>Eucestoda</taxon>
        <taxon>Cyclophyllidea</taxon>
        <taxon>Hymenolepididae</taxon>
        <taxon>Hymenolepis</taxon>
    </lineage>
</organism>
<dbReference type="InterPro" id="IPR036412">
    <property type="entry name" value="HAD-like_sf"/>
</dbReference>
<dbReference type="GO" id="GO:0000166">
    <property type="term" value="F:nucleotide binding"/>
    <property type="evidence" value="ECO:0007669"/>
    <property type="project" value="InterPro"/>
</dbReference>
<dbReference type="SUPFAM" id="SSF56784">
    <property type="entry name" value="HAD-like"/>
    <property type="match status" value="1"/>
</dbReference>
<dbReference type="WBParaSite" id="HDID_0000492601-mRNA-1">
    <property type="protein sequence ID" value="HDID_0000492601-mRNA-1"/>
    <property type="gene ID" value="HDID_0000492601"/>
</dbReference>
<dbReference type="GO" id="GO:0005886">
    <property type="term" value="C:plasma membrane"/>
    <property type="evidence" value="ECO:0007669"/>
    <property type="project" value="TreeGrafter"/>
</dbReference>
<proteinExistence type="predicted"/>
<protein>
    <submittedName>
        <fullName evidence="1">P-type phospholipid transporter</fullName>
    </submittedName>
</protein>
<dbReference type="GO" id="GO:0045332">
    <property type="term" value="P:phospholipid translocation"/>
    <property type="evidence" value="ECO:0007669"/>
    <property type="project" value="TreeGrafter"/>
</dbReference>
<dbReference type="PANTHER" id="PTHR24092:SF175">
    <property type="entry name" value="PHOSPHOLIPID-TRANSPORTING ATPASE"/>
    <property type="match status" value="1"/>
</dbReference>
<reference evidence="1" key="1">
    <citation type="submission" date="2017-02" db="UniProtKB">
        <authorList>
            <consortium name="WormBaseParasite"/>
        </authorList>
    </citation>
    <scope>IDENTIFICATION</scope>
</reference>
<dbReference type="Gene3D" id="3.40.50.1000">
    <property type="entry name" value="HAD superfamily/HAD-like"/>
    <property type="match status" value="1"/>
</dbReference>
<dbReference type="GO" id="GO:0140326">
    <property type="term" value="F:ATPase-coupled intramembrane lipid transporter activity"/>
    <property type="evidence" value="ECO:0007669"/>
    <property type="project" value="TreeGrafter"/>
</dbReference>
<name>A0A0R3SJ11_HYMDI</name>
<dbReference type="GO" id="GO:0005783">
    <property type="term" value="C:endoplasmic reticulum"/>
    <property type="evidence" value="ECO:0007669"/>
    <property type="project" value="TreeGrafter"/>
</dbReference>